<feature type="non-terminal residue" evidence="1">
    <location>
        <position position="97"/>
    </location>
</feature>
<evidence type="ECO:0000313" key="2">
    <source>
        <dbReference type="Proteomes" id="UP000318571"/>
    </source>
</evidence>
<reference evidence="1 2" key="1">
    <citation type="journal article" date="2018" name="Nat. Ecol. Evol.">
        <title>Genomic signatures of mitonuclear coevolution across populations of Tigriopus californicus.</title>
        <authorList>
            <person name="Barreto F.S."/>
            <person name="Watson E.T."/>
            <person name="Lima T.G."/>
            <person name="Willett C.S."/>
            <person name="Edmands S."/>
            <person name="Li W."/>
            <person name="Burton R.S."/>
        </authorList>
    </citation>
    <scope>NUCLEOTIDE SEQUENCE [LARGE SCALE GENOMIC DNA]</scope>
    <source>
        <strain evidence="1 2">San Diego</strain>
    </source>
</reference>
<dbReference type="Gene3D" id="3.40.50.300">
    <property type="entry name" value="P-loop containing nucleotide triphosphate hydrolases"/>
    <property type="match status" value="1"/>
</dbReference>
<organism evidence="1 2">
    <name type="scientific">Tigriopus californicus</name>
    <name type="common">Marine copepod</name>
    <dbReference type="NCBI Taxonomy" id="6832"/>
    <lineage>
        <taxon>Eukaryota</taxon>
        <taxon>Metazoa</taxon>
        <taxon>Ecdysozoa</taxon>
        <taxon>Arthropoda</taxon>
        <taxon>Crustacea</taxon>
        <taxon>Multicrustacea</taxon>
        <taxon>Hexanauplia</taxon>
        <taxon>Copepoda</taxon>
        <taxon>Harpacticoida</taxon>
        <taxon>Harpacticidae</taxon>
        <taxon>Tigriopus</taxon>
    </lineage>
</organism>
<dbReference type="InterPro" id="IPR027417">
    <property type="entry name" value="P-loop_NTPase"/>
</dbReference>
<accession>A0A553P8I4</accession>
<dbReference type="Proteomes" id="UP000318571">
    <property type="component" value="Chromosome 3"/>
</dbReference>
<sequence>MIFYNRISKCGSTTINNLVETLPNGNKVYTGSKRIWSRHNRNQTDVCKFIVNRLNATVEGGIKHKFITTHTAFLDPRDCRLPLSTLIYINQFRHPVT</sequence>
<evidence type="ECO:0008006" key="3">
    <source>
        <dbReference type="Google" id="ProtNLM"/>
    </source>
</evidence>
<name>A0A553P8I4_TIGCA</name>
<dbReference type="EMBL" id="VCGU01000007">
    <property type="protein sequence ID" value="TRY73977.1"/>
    <property type="molecule type" value="Genomic_DNA"/>
</dbReference>
<proteinExistence type="predicted"/>
<protein>
    <recommendedName>
        <fullName evidence="3">Sulfotransferase domain-containing protein</fullName>
    </recommendedName>
</protein>
<dbReference type="AlphaFoldDB" id="A0A553P8I4"/>
<keyword evidence="2" id="KW-1185">Reference proteome</keyword>
<comment type="caution">
    <text evidence="1">The sequence shown here is derived from an EMBL/GenBank/DDBJ whole genome shotgun (WGS) entry which is preliminary data.</text>
</comment>
<evidence type="ECO:0000313" key="1">
    <source>
        <dbReference type="EMBL" id="TRY73977.1"/>
    </source>
</evidence>
<gene>
    <name evidence="1" type="ORF">TCAL_13252</name>
</gene>